<dbReference type="InterPro" id="IPR019206">
    <property type="entry name" value="DUF2085_TM"/>
</dbReference>
<dbReference type="RefSeq" id="WP_265767384.1">
    <property type="nucleotide sequence ID" value="NZ_JAGGJA010000014.1"/>
</dbReference>
<keyword evidence="1" id="KW-0472">Membrane</keyword>
<keyword evidence="1" id="KW-0812">Transmembrane</keyword>
<dbReference type="Proteomes" id="UP001207918">
    <property type="component" value="Unassembled WGS sequence"/>
</dbReference>
<comment type="caution">
    <text evidence="2">The sequence shown here is derived from an EMBL/GenBank/DDBJ whole genome shotgun (WGS) entry which is preliminary data.</text>
</comment>
<proteinExistence type="predicted"/>
<accession>A0ABT3PRV3</accession>
<feature type="transmembrane region" description="Helical" evidence="1">
    <location>
        <begin position="127"/>
        <end position="148"/>
    </location>
</feature>
<evidence type="ECO:0000313" key="2">
    <source>
        <dbReference type="EMBL" id="MCW9708597.1"/>
    </source>
</evidence>
<keyword evidence="1" id="KW-1133">Transmembrane helix</keyword>
<evidence type="ECO:0000256" key="1">
    <source>
        <dbReference type="SAM" id="Phobius"/>
    </source>
</evidence>
<feature type="transmembrane region" description="Helical" evidence="1">
    <location>
        <begin position="12"/>
        <end position="31"/>
    </location>
</feature>
<gene>
    <name evidence="2" type="ORF">J6I44_17175</name>
</gene>
<feature type="transmembrane region" description="Helical" evidence="1">
    <location>
        <begin position="72"/>
        <end position="91"/>
    </location>
</feature>
<keyword evidence="3" id="KW-1185">Reference proteome</keyword>
<feature type="transmembrane region" description="Helical" evidence="1">
    <location>
        <begin position="103"/>
        <end position="121"/>
    </location>
</feature>
<protein>
    <submittedName>
        <fullName evidence="2">DUF2085 domain-containing protein</fullName>
    </submittedName>
</protein>
<dbReference type="Pfam" id="PF09858">
    <property type="entry name" value="DUF2085"/>
    <property type="match status" value="1"/>
</dbReference>
<evidence type="ECO:0000313" key="3">
    <source>
        <dbReference type="Proteomes" id="UP001207918"/>
    </source>
</evidence>
<reference evidence="2 3" key="1">
    <citation type="submission" date="2021-03" db="EMBL/GenBank/DDBJ databases">
        <title>Aliifodinibius sp. nov., a new bacterium isolated from saline soil.</title>
        <authorList>
            <person name="Galisteo C."/>
            <person name="De La Haba R."/>
            <person name="Sanchez-Porro C."/>
            <person name="Ventosa A."/>
        </authorList>
    </citation>
    <scope>NUCLEOTIDE SEQUENCE [LARGE SCALE GENOMIC DNA]</scope>
    <source>
        <strain evidence="2 3">1BSP15-2V2</strain>
    </source>
</reference>
<name>A0ABT3PRV3_9BACT</name>
<sequence length="167" mass="18469">MAKGASNIKLYFLILLAVTGIFVAGLGGGIWDQQTFWALQWQHQALSYVCHQLPDRSFWLNNQPMAVCSRCLGIYGGFLSGWLLLPLIDYFKNRPQPAKRAAIGAVLVNLADIIGNLVGFWENTLLSRFMLGSLAGLSVALLFVGTFFNRNIKSERDHHGRVTATGI</sequence>
<organism evidence="2 3">
    <name type="scientific">Fodinibius salsisoli</name>
    <dbReference type="NCBI Taxonomy" id="2820877"/>
    <lineage>
        <taxon>Bacteria</taxon>
        <taxon>Pseudomonadati</taxon>
        <taxon>Balneolota</taxon>
        <taxon>Balneolia</taxon>
        <taxon>Balneolales</taxon>
        <taxon>Balneolaceae</taxon>
        <taxon>Fodinibius</taxon>
    </lineage>
</organism>
<dbReference type="EMBL" id="JAGGJA010000014">
    <property type="protein sequence ID" value="MCW9708597.1"/>
    <property type="molecule type" value="Genomic_DNA"/>
</dbReference>